<dbReference type="Proteomes" id="UP000198415">
    <property type="component" value="Unassembled WGS sequence"/>
</dbReference>
<dbReference type="Pfam" id="PF13408">
    <property type="entry name" value="Zn_ribbon_recom"/>
    <property type="match status" value="1"/>
</dbReference>
<evidence type="ECO:0000313" key="3">
    <source>
        <dbReference type="EMBL" id="SNS90664.1"/>
    </source>
</evidence>
<dbReference type="Pfam" id="PF13546">
    <property type="entry name" value="DDE_5"/>
    <property type="match status" value="1"/>
</dbReference>
<evidence type="ECO:0000259" key="1">
    <source>
        <dbReference type="Pfam" id="PF13408"/>
    </source>
</evidence>
<dbReference type="EMBL" id="FZNR01000028">
    <property type="protein sequence ID" value="SNS90664.1"/>
    <property type="molecule type" value="Genomic_DNA"/>
</dbReference>
<feature type="domain" description="Transposase IS701-like DDE" evidence="2">
    <location>
        <begin position="2"/>
        <end position="117"/>
    </location>
</feature>
<dbReference type="AlphaFoldDB" id="A0A239IE06"/>
<evidence type="ECO:0000313" key="4">
    <source>
        <dbReference type="Proteomes" id="UP000198415"/>
    </source>
</evidence>
<keyword evidence="4" id="KW-1185">Reference proteome</keyword>
<dbReference type="PANTHER" id="PTHR33627">
    <property type="entry name" value="TRANSPOSASE"/>
    <property type="match status" value="1"/>
</dbReference>
<evidence type="ECO:0000259" key="2">
    <source>
        <dbReference type="Pfam" id="PF13546"/>
    </source>
</evidence>
<dbReference type="PANTHER" id="PTHR33627:SF1">
    <property type="entry name" value="TRANSPOSASE"/>
    <property type="match status" value="1"/>
</dbReference>
<feature type="domain" description="Recombinase zinc beta ribbon" evidence="1">
    <location>
        <begin position="196"/>
        <end position="228"/>
    </location>
</feature>
<gene>
    <name evidence="3" type="ORF">SAMN06264365_12826</name>
</gene>
<reference evidence="3 4" key="1">
    <citation type="submission" date="2017-06" db="EMBL/GenBank/DDBJ databases">
        <authorList>
            <person name="Kim H.J."/>
            <person name="Triplett B.A."/>
        </authorList>
    </citation>
    <scope>NUCLEOTIDE SEQUENCE [LARGE SCALE GENOMIC DNA]</scope>
    <source>
        <strain evidence="3 4">DSM 43151</strain>
    </source>
</reference>
<dbReference type="InterPro" id="IPR025827">
    <property type="entry name" value="Zn_ribbon_recom_dom"/>
</dbReference>
<proteinExistence type="predicted"/>
<dbReference type="InterPro" id="IPR039365">
    <property type="entry name" value="IS701-like"/>
</dbReference>
<name>A0A239IE06_9ACTN</name>
<protein>
    <submittedName>
        <fullName evidence="3">Recombinase zinc beta ribbon domain-containing protein</fullName>
    </submittedName>
</protein>
<sequence>MQRQYTGTAGKIDNCQLAVHLSYASPAGHTLVGVALYLPKAWTDDPPRHTEAGAPDTVTFATKPQLARHLIETAVAGGLPCRWVAGDEAYGGDPQLAAALRGHDLGYVLAVACSHRVPTGLGVQRADQIAAGLPKQAWQRISAGAGAKGYRYYDWAFITLPHTADQHQDHHWLLIRCNRTTGELAFYRCWSPRLVKGLVYCGLCHRKMQGQRSNGEAYYRCRYAQEYALANKIDHLRNVYLRELDVVTDLDAALAGAFVPDRISDTVAMMAAAQDPDPVEEEPIRQARARLADCDARLTKYRAALDAGADPVVVTGWISEVQGCSAGRRSRC</sequence>
<organism evidence="3 4">
    <name type="scientific">Actinoplanes regularis</name>
    <dbReference type="NCBI Taxonomy" id="52697"/>
    <lineage>
        <taxon>Bacteria</taxon>
        <taxon>Bacillati</taxon>
        <taxon>Actinomycetota</taxon>
        <taxon>Actinomycetes</taxon>
        <taxon>Micromonosporales</taxon>
        <taxon>Micromonosporaceae</taxon>
        <taxon>Actinoplanes</taxon>
    </lineage>
</organism>
<accession>A0A239IE06</accession>
<dbReference type="InterPro" id="IPR038721">
    <property type="entry name" value="IS701-like_DDE_dom"/>
</dbReference>